<dbReference type="GeneID" id="112281847"/>
<dbReference type="InterPro" id="IPR036928">
    <property type="entry name" value="AS_sf"/>
</dbReference>
<proteinExistence type="predicted"/>
<dbReference type="AlphaFoldDB" id="A0A2K1KNW8"/>
<dbReference type="STRING" id="3218.A0A2K1KNW8"/>
<dbReference type="InterPro" id="IPR000120">
    <property type="entry name" value="Amidase"/>
</dbReference>
<gene>
    <name evidence="5" type="primary">LOC112281847</name>
    <name evidence="4" type="ORF">PHYPA_006354</name>
</gene>
<dbReference type="Pfam" id="PF01425">
    <property type="entry name" value="Amidase"/>
    <property type="match status" value="1"/>
</dbReference>
<dbReference type="Gramene" id="Pp3c4_17250V3.5">
    <property type="protein sequence ID" value="Pp3c4_17250V3.5"/>
    <property type="gene ID" value="Pp3c4_17250"/>
</dbReference>
<dbReference type="EnsemblPlants" id="Pp3c4_17250V3.1">
    <property type="protein sequence ID" value="Pp3c4_17250V3.1"/>
    <property type="gene ID" value="Pp3c4_17250"/>
</dbReference>
<evidence type="ECO:0000313" key="5">
    <source>
        <dbReference type="EnsemblPlants" id="Pp3c4_17250V3.1"/>
    </source>
</evidence>
<dbReference type="InterPro" id="IPR036378">
    <property type="entry name" value="FAS1_dom_sf"/>
</dbReference>
<dbReference type="Gramene" id="Pp3c4_17250V3.1">
    <property type="protein sequence ID" value="Pp3c4_17250V3.1"/>
    <property type="gene ID" value="Pp3c4_17250"/>
</dbReference>
<dbReference type="GO" id="GO:0003824">
    <property type="term" value="F:catalytic activity"/>
    <property type="evidence" value="ECO:0007669"/>
    <property type="project" value="InterPro"/>
</dbReference>
<feature type="domain" description="FAS1" evidence="3">
    <location>
        <begin position="42"/>
        <end position="188"/>
    </location>
</feature>
<dbReference type="PaxDb" id="3218-PP1S13_199V6.1"/>
<keyword evidence="2" id="KW-0732">Signal</keyword>
<feature type="chain" id="PRO_5044576452" description="FAS1 domain-containing protein" evidence="2">
    <location>
        <begin position="30"/>
        <end position="743"/>
    </location>
</feature>
<reference evidence="4 6" key="2">
    <citation type="journal article" date="2018" name="Plant J.">
        <title>The Physcomitrella patens chromosome-scale assembly reveals moss genome structure and evolution.</title>
        <authorList>
            <person name="Lang D."/>
            <person name="Ullrich K.K."/>
            <person name="Murat F."/>
            <person name="Fuchs J."/>
            <person name="Jenkins J."/>
            <person name="Haas F.B."/>
            <person name="Piednoel M."/>
            <person name="Gundlach H."/>
            <person name="Van Bel M."/>
            <person name="Meyberg R."/>
            <person name="Vives C."/>
            <person name="Morata J."/>
            <person name="Symeonidi A."/>
            <person name="Hiss M."/>
            <person name="Muchero W."/>
            <person name="Kamisugi Y."/>
            <person name="Saleh O."/>
            <person name="Blanc G."/>
            <person name="Decker E.L."/>
            <person name="van Gessel N."/>
            <person name="Grimwood J."/>
            <person name="Hayes R.D."/>
            <person name="Graham S.W."/>
            <person name="Gunter L.E."/>
            <person name="McDaniel S.F."/>
            <person name="Hoernstein S.N.W."/>
            <person name="Larsson A."/>
            <person name="Li F.W."/>
            <person name="Perroud P.F."/>
            <person name="Phillips J."/>
            <person name="Ranjan P."/>
            <person name="Rokshar D.S."/>
            <person name="Rothfels C.J."/>
            <person name="Schneider L."/>
            <person name="Shu S."/>
            <person name="Stevenson D.W."/>
            <person name="Thummler F."/>
            <person name="Tillich M."/>
            <person name="Villarreal Aguilar J.C."/>
            <person name="Widiez T."/>
            <person name="Wong G.K."/>
            <person name="Wymore A."/>
            <person name="Zhang Y."/>
            <person name="Zimmer A.D."/>
            <person name="Quatrano R.S."/>
            <person name="Mayer K.F.X."/>
            <person name="Goodstein D."/>
            <person name="Casacuberta J.M."/>
            <person name="Vandepoele K."/>
            <person name="Reski R."/>
            <person name="Cuming A.C."/>
            <person name="Tuskan G.A."/>
            <person name="Maumus F."/>
            <person name="Salse J."/>
            <person name="Schmutz J."/>
            <person name="Rensing S.A."/>
        </authorList>
    </citation>
    <scope>NUCLEOTIDE SEQUENCE [LARGE SCALE GENOMIC DNA]</scope>
    <source>
        <strain evidence="5 6">cv. Gransden 2004</strain>
    </source>
</reference>
<name>A0A2K1KNW8_PHYPA</name>
<dbReference type="InterPro" id="IPR023631">
    <property type="entry name" value="Amidase_dom"/>
</dbReference>
<dbReference type="PANTHER" id="PTHR11895:SF73">
    <property type="entry name" value="AMIDASE FAMILY PROTEIN"/>
    <property type="match status" value="1"/>
</dbReference>
<reference evidence="5" key="3">
    <citation type="submission" date="2020-12" db="UniProtKB">
        <authorList>
            <consortium name="EnsemblPlants"/>
        </authorList>
    </citation>
    <scope>IDENTIFICATION</scope>
</reference>
<evidence type="ECO:0000256" key="1">
    <source>
        <dbReference type="SAM" id="MobiDB-lite"/>
    </source>
</evidence>
<dbReference type="OMA" id="EMEVIHI"/>
<dbReference type="PANTHER" id="PTHR11895">
    <property type="entry name" value="TRANSAMIDASE"/>
    <property type="match status" value="1"/>
</dbReference>
<dbReference type="RefSeq" id="XP_024374561.1">
    <property type="nucleotide sequence ID" value="XM_024518793.2"/>
</dbReference>
<keyword evidence="6" id="KW-1185">Reference proteome</keyword>
<reference evidence="4 6" key="1">
    <citation type="journal article" date="2008" name="Science">
        <title>The Physcomitrella genome reveals evolutionary insights into the conquest of land by plants.</title>
        <authorList>
            <person name="Rensing S."/>
            <person name="Lang D."/>
            <person name="Zimmer A."/>
            <person name="Terry A."/>
            <person name="Salamov A."/>
            <person name="Shapiro H."/>
            <person name="Nishiyama T."/>
            <person name="Perroud P.-F."/>
            <person name="Lindquist E."/>
            <person name="Kamisugi Y."/>
            <person name="Tanahashi T."/>
            <person name="Sakakibara K."/>
            <person name="Fujita T."/>
            <person name="Oishi K."/>
            <person name="Shin-I T."/>
            <person name="Kuroki Y."/>
            <person name="Toyoda A."/>
            <person name="Suzuki Y."/>
            <person name="Hashimoto A."/>
            <person name="Yamaguchi K."/>
            <person name="Sugano A."/>
            <person name="Kohara Y."/>
            <person name="Fujiyama A."/>
            <person name="Anterola A."/>
            <person name="Aoki S."/>
            <person name="Ashton N."/>
            <person name="Barbazuk W.B."/>
            <person name="Barker E."/>
            <person name="Bennetzen J."/>
            <person name="Bezanilla M."/>
            <person name="Blankenship R."/>
            <person name="Cho S.H."/>
            <person name="Dutcher S."/>
            <person name="Estelle M."/>
            <person name="Fawcett J.A."/>
            <person name="Gundlach H."/>
            <person name="Hanada K."/>
            <person name="Heyl A."/>
            <person name="Hicks K.A."/>
            <person name="Hugh J."/>
            <person name="Lohr M."/>
            <person name="Mayer K."/>
            <person name="Melkozernov A."/>
            <person name="Murata T."/>
            <person name="Nelson D."/>
            <person name="Pils B."/>
            <person name="Prigge M."/>
            <person name="Reiss B."/>
            <person name="Renner T."/>
            <person name="Rombauts S."/>
            <person name="Rushton P."/>
            <person name="Sanderfoot A."/>
            <person name="Schween G."/>
            <person name="Shiu S.-H."/>
            <person name="Stueber K."/>
            <person name="Theodoulou F.L."/>
            <person name="Tu H."/>
            <person name="Van de Peer Y."/>
            <person name="Verrier P.J."/>
            <person name="Waters E."/>
            <person name="Wood A."/>
            <person name="Yang L."/>
            <person name="Cove D."/>
            <person name="Cuming A."/>
            <person name="Hasebe M."/>
            <person name="Lucas S."/>
            <person name="Mishler D.B."/>
            <person name="Reski R."/>
            <person name="Grigoriev I."/>
            <person name="Quatrano R.S."/>
            <person name="Boore J.L."/>
        </authorList>
    </citation>
    <scope>NUCLEOTIDE SEQUENCE [LARGE SCALE GENOMIC DNA]</scope>
    <source>
        <strain evidence="5 6">cv. Gransden 2004</strain>
    </source>
</reference>
<dbReference type="EnsemblPlants" id="Pp3c4_17250V3.5">
    <property type="protein sequence ID" value="Pp3c4_17250V3.5"/>
    <property type="gene ID" value="Pp3c4_17250"/>
</dbReference>
<evidence type="ECO:0000313" key="4">
    <source>
        <dbReference type="EMBL" id="PNR55457.1"/>
    </source>
</evidence>
<organism evidence="4">
    <name type="scientific">Physcomitrium patens</name>
    <name type="common">Spreading-leaved earth moss</name>
    <name type="synonym">Physcomitrella patens</name>
    <dbReference type="NCBI Taxonomy" id="3218"/>
    <lineage>
        <taxon>Eukaryota</taxon>
        <taxon>Viridiplantae</taxon>
        <taxon>Streptophyta</taxon>
        <taxon>Embryophyta</taxon>
        <taxon>Bryophyta</taxon>
        <taxon>Bryophytina</taxon>
        <taxon>Bryopsida</taxon>
        <taxon>Funariidae</taxon>
        <taxon>Funariales</taxon>
        <taxon>Funariaceae</taxon>
        <taxon>Physcomitrium</taxon>
    </lineage>
</organism>
<dbReference type="EMBL" id="ABEU02000004">
    <property type="protein sequence ID" value="PNR55457.1"/>
    <property type="molecule type" value="Genomic_DNA"/>
</dbReference>
<dbReference type="Gene3D" id="2.30.180.10">
    <property type="entry name" value="FAS1 domain"/>
    <property type="match status" value="1"/>
</dbReference>
<dbReference type="Gene3D" id="3.90.1300.10">
    <property type="entry name" value="Amidase signature (AS) domain"/>
    <property type="match status" value="1"/>
</dbReference>
<sequence>MLCCLSRSSVTRVAVLLVIVVCGGGGVAAGASETGGQPVIYYNDVASLVASRPELSIFNSALGKAELKKTLGQRNKSFTVFAPSNKAVEKALKNRCLICVNDDLEAKFCTSITDLLSSANLQTILLNSMVKGLFRAEDLNDGEMLHFPGSLVKEVHKTETRTYIGSAFVSTADILAGNGVVHIVDNMLGGTDFQKVNGSVVSINATTIRLATQAIGADFFDEDQLEEMAIGVKTLNIPGFNAIRELVATSNGGLRHHVPLVFDSDFSREETSKPDEKFKYPALEDVQRPKSDEDLAFMSVLQLGSLIKSKKVTSVELVKLYIARLKKVDYVLKAVVTFTEELALEQAVAADRLLTKGVYLGPLHGIPYGLKDLFAVPGYRTTWGSNLFKNQVINKESWVYQKLKAAGAVLIAKLAAGSLAWDDVWFGGQTKNPWNIYEGSTGSSAGPAASTCAGNVPFAIGTETVGSITLPSSRTGITGLRPTFGMVGRSWAMSLSESLDKVGPLCRYAADCALVLDAIRGKDPRDWSSKNIHLEDPFSVDITKLTVGYLPDADMGVVKALAGLKVKMVPFKLNYTVPSAEFIMNVTMGVDVLSHFDNWQRAGLDVGYEDQTAWPVELRRARLISAVDYVQAQRARGLLATEVRHVIESQKVDAFIGNSTDWERVCVGNLVGMPVIVIPTGFKKINGTRRCTTVQTGIYAAPYQDGTVLALAMAYQAVTSHHLQRPPVDNLGPDEDSSLKQFF</sequence>
<dbReference type="SMR" id="A0A2K1KNW8"/>
<accession>A0A2K1KNW8</accession>
<protein>
    <recommendedName>
        <fullName evidence="3">FAS1 domain-containing protein</fullName>
    </recommendedName>
</protein>
<dbReference type="SUPFAM" id="SSF82153">
    <property type="entry name" value="FAS1 domain"/>
    <property type="match status" value="1"/>
</dbReference>
<dbReference type="Proteomes" id="UP000006727">
    <property type="component" value="Chromosome 4"/>
</dbReference>
<dbReference type="Gramene" id="Pp3c4_17250V3.4">
    <property type="protein sequence ID" value="Pp3c4_17250V3.4"/>
    <property type="gene ID" value="Pp3c4_17250"/>
</dbReference>
<dbReference type="PROSITE" id="PS50213">
    <property type="entry name" value="FAS1"/>
    <property type="match status" value="1"/>
</dbReference>
<evidence type="ECO:0000259" key="3">
    <source>
        <dbReference type="PROSITE" id="PS50213"/>
    </source>
</evidence>
<dbReference type="EnsemblPlants" id="Pp3c4_17250V3.4">
    <property type="protein sequence ID" value="Pp3c4_17250V3.4"/>
    <property type="gene ID" value="Pp3c4_17250"/>
</dbReference>
<feature type="signal peptide" evidence="2">
    <location>
        <begin position="1"/>
        <end position="29"/>
    </location>
</feature>
<dbReference type="SUPFAM" id="SSF75304">
    <property type="entry name" value="Amidase signature (AS) enzymes"/>
    <property type="match status" value="1"/>
</dbReference>
<evidence type="ECO:0000313" key="6">
    <source>
        <dbReference type="Proteomes" id="UP000006727"/>
    </source>
</evidence>
<dbReference type="Pfam" id="PF02469">
    <property type="entry name" value="Fasciclin"/>
    <property type="match status" value="1"/>
</dbReference>
<dbReference type="InterPro" id="IPR000782">
    <property type="entry name" value="FAS1_domain"/>
</dbReference>
<feature type="region of interest" description="Disordered" evidence="1">
    <location>
        <begin position="724"/>
        <end position="743"/>
    </location>
</feature>
<evidence type="ECO:0000256" key="2">
    <source>
        <dbReference type="SAM" id="SignalP"/>
    </source>
</evidence>